<evidence type="ECO:0000256" key="1">
    <source>
        <dbReference type="SAM" id="MobiDB-lite"/>
    </source>
</evidence>
<accession>A0A7W6MP79</accession>
<proteinExistence type="predicted"/>
<dbReference type="RefSeq" id="WP_183207207.1">
    <property type="nucleotide sequence ID" value="NZ_JAAAMM010000002.1"/>
</dbReference>
<comment type="caution">
    <text evidence="2">The sequence shown here is derived from an EMBL/GenBank/DDBJ whole genome shotgun (WGS) entry which is preliminary data.</text>
</comment>
<sequence length="129" mass="13846">MEKSALTPIEGTESQWTDRDGNLYVGRTGQSLESFLAELDAGTPATPTLAPASISPLQARNGLRTWGIGRAQIDAFFSAIGDEAEREAAEDAWEYATQIDRSNRLVAACAAFLGKTEADVDQFFTDAAT</sequence>
<dbReference type="Proteomes" id="UP000588647">
    <property type="component" value="Unassembled WGS sequence"/>
</dbReference>
<protein>
    <submittedName>
        <fullName evidence="2">Uncharacterized protein</fullName>
    </submittedName>
</protein>
<organism evidence="2 3">
    <name type="scientific">Aurantimonas endophytica</name>
    <dbReference type="NCBI Taxonomy" id="1522175"/>
    <lineage>
        <taxon>Bacteria</taxon>
        <taxon>Pseudomonadati</taxon>
        <taxon>Pseudomonadota</taxon>
        <taxon>Alphaproteobacteria</taxon>
        <taxon>Hyphomicrobiales</taxon>
        <taxon>Aurantimonadaceae</taxon>
        <taxon>Aurantimonas</taxon>
    </lineage>
</organism>
<evidence type="ECO:0000313" key="2">
    <source>
        <dbReference type="EMBL" id="MBB4002644.1"/>
    </source>
</evidence>
<evidence type="ECO:0000313" key="3">
    <source>
        <dbReference type="Proteomes" id="UP000588647"/>
    </source>
</evidence>
<feature type="region of interest" description="Disordered" evidence="1">
    <location>
        <begin position="1"/>
        <end position="23"/>
    </location>
</feature>
<dbReference type="EMBL" id="JACIEM010000002">
    <property type="protein sequence ID" value="MBB4002644.1"/>
    <property type="molecule type" value="Genomic_DNA"/>
</dbReference>
<gene>
    <name evidence="2" type="ORF">GGR03_001719</name>
</gene>
<dbReference type="AlphaFoldDB" id="A0A7W6MP79"/>
<keyword evidence="3" id="KW-1185">Reference proteome</keyword>
<reference evidence="2 3" key="1">
    <citation type="submission" date="2020-08" db="EMBL/GenBank/DDBJ databases">
        <title>Genomic Encyclopedia of Type Strains, Phase IV (KMG-IV): sequencing the most valuable type-strain genomes for metagenomic binning, comparative biology and taxonomic classification.</title>
        <authorList>
            <person name="Goeker M."/>
        </authorList>
    </citation>
    <scope>NUCLEOTIDE SEQUENCE [LARGE SCALE GENOMIC DNA]</scope>
    <source>
        <strain evidence="2 3">DSM 103570</strain>
    </source>
</reference>
<name>A0A7W6MP79_9HYPH</name>